<keyword evidence="4" id="KW-0732">Signal</keyword>
<dbReference type="InterPro" id="IPR000403">
    <property type="entry name" value="PI3/4_kinase_cat_dom"/>
</dbReference>
<keyword evidence="2 6" id="KW-0418">Kinase</keyword>
<dbReference type="GO" id="GO:0046854">
    <property type="term" value="P:phosphatidylinositol phosphate biosynthetic process"/>
    <property type="evidence" value="ECO:0007669"/>
    <property type="project" value="InterPro"/>
</dbReference>
<dbReference type="GO" id="GO:0016020">
    <property type="term" value="C:membrane"/>
    <property type="evidence" value="ECO:0007669"/>
    <property type="project" value="TreeGrafter"/>
</dbReference>
<dbReference type="GO" id="GO:0005737">
    <property type="term" value="C:cytoplasm"/>
    <property type="evidence" value="ECO:0007669"/>
    <property type="project" value="TreeGrafter"/>
</dbReference>
<sequence length="738" mass="83118">MYSLLPFLVYWLAVQEGLRVGGPGGPEGLRLSSGSRDAFLRDGFPSQHQLGGFDADAMAITPAVFDSQIEECIPQIATLLACTKVDGPPDAMRRNRWIEQQVIEKCTSNVHLGLKLFWLLRAALGHLEIPTRRGLPQITGERQRAHLMSLLNTGEILAREGQQSPGCLRPLRARYFAHCTTFVAALVKLSFDVKGVSSVRRLTALHQGIDRVNALLFRLMHTRGEEMEGGPDEASQSPQTPGSRPSASPPQRHGVSAVTGGGSAGASAHPSWLTEEHIARQCPEVAAHSVHLPMLDGSSPIFRFLRLVSAECELLPSRERCPYMVVAELLQTERNTRCGSARLYTGGATLGCSVWDALDHRVFPESLLYPDDHPAMRYPVRPFVFNNDYNDEDDYFLDLHATPHAPPHHSRSLPHHRPLPPPQAPLPPPLAFDEDTLSAMDPRLLDPSTRRAITVRKVFGELWHWKEQRIRNSSPFGRLEGWRLAMFIVKAGDDLRQEQVAMQLITLVREIFKEEGLELWLRPYDIVCVGDQAGLIEAVADAKSIDHIKKRAPHFTSLKEYYERIYGGPYSRTFREAQRNFMRSLAGYCVCTYLLQVKDRHNANILIDKQGHLIHIDFGFMLGASPGSISFESAPFKLTKEYVELLGGQEDMNWQEFRSMVVRGFGVLNQPRHRRRLLDLMAVSIFEVPGKAAILDSFDKRLVYASYAPNALALVDESFDNYRTKMYDSYQKRRNGIW</sequence>
<feature type="chain" id="PRO_5004900842" evidence="4">
    <location>
        <begin position="18"/>
        <end position="738"/>
    </location>
</feature>
<proteinExistence type="predicted"/>
<dbReference type="PROSITE" id="PS50290">
    <property type="entry name" value="PI3_4_KINASE_3"/>
    <property type="match status" value="1"/>
</dbReference>
<evidence type="ECO:0000256" key="3">
    <source>
        <dbReference type="SAM" id="MobiDB-lite"/>
    </source>
</evidence>
<dbReference type="InterPro" id="IPR011009">
    <property type="entry name" value="Kinase-like_dom_sf"/>
</dbReference>
<dbReference type="AlphaFoldDB" id="W7TFI2"/>
<dbReference type="PANTHER" id="PTHR10048:SF22">
    <property type="entry name" value="PHOSPHATIDYLINOSITOL 4-KINASE BETA"/>
    <property type="match status" value="1"/>
</dbReference>
<feature type="signal peptide" evidence="4">
    <location>
        <begin position="1"/>
        <end position="17"/>
    </location>
</feature>
<dbReference type="SMART" id="SM00146">
    <property type="entry name" value="PI3Kc"/>
    <property type="match status" value="1"/>
</dbReference>
<dbReference type="EMBL" id="AZIL01000831">
    <property type="protein sequence ID" value="EWM25780.1"/>
    <property type="molecule type" value="Genomic_DNA"/>
</dbReference>
<dbReference type="PROSITE" id="PS00916">
    <property type="entry name" value="PI3_4_KINASE_2"/>
    <property type="match status" value="1"/>
</dbReference>
<dbReference type="PROSITE" id="PS00915">
    <property type="entry name" value="PI3_4_KINASE_1"/>
    <property type="match status" value="1"/>
</dbReference>
<dbReference type="GO" id="GO:0048015">
    <property type="term" value="P:phosphatidylinositol-mediated signaling"/>
    <property type="evidence" value="ECO:0007669"/>
    <property type="project" value="TreeGrafter"/>
</dbReference>
<feature type="region of interest" description="Disordered" evidence="3">
    <location>
        <begin position="224"/>
        <end position="270"/>
    </location>
</feature>
<gene>
    <name evidence="6" type="ORF">Naga_100176g4</name>
</gene>
<comment type="caution">
    <text evidence="6">The sequence shown here is derived from an EMBL/GenBank/DDBJ whole genome shotgun (WGS) entry which is preliminary data.</text>
</comment>
<feature type="compositionally biased region" description="Pro residues" evidence="3">
    <location>
        <begin position="419"/>
        <end position="430"/>
    </location>
</feature>
<evidence type="ECO:0000256" key="2">
    <source>
        <dbReference type="ARBA" id="ARBA00022777"/>
    </source>
</evidence>
<evidence type="ECO:0000313" key="7">
    <source>
        <dbReference type="Proteomes" id="UP000019335"/>
    </source>
</evidence>
<evidence type="ECO:0000313" key="6">
    <source>
        <dbReference type="EMBL" id="EWM25780.1"/>
    </source>
</evidence>
<evidence type="ECO:0000259" key="5">
    <source>
        <dbReference type="PROSITE" id="PS50290"/>
    </source>
</evidence>
<feature type="region of interest" description="Disordered" evidence="3">
    <location>
        <begin position="406"/>
        <end position="430"/>
    </location>
</feature>
<dbReference type="InterPro" id="IPR018936">
    <property type="entry name" value="PI3/4_kinase_CS"/>
</dbReference>
<dbReference type="SUPFAM" id="SSF56112">
    <property type="entry name" value="Protein kinase-like (PK-like)"/>
    <property type="match status" value="1"/>
</dbReference>
<keyword evidence="1" id="KW-0808">Transferase</keyword>
<dbReference type="InterPro" id="IPR015433">
    <property type="entry name" value="PI3/4_kinase"/>
</dbReference>
<evidence type="ECO:0000256" key="1">
    <source>
        <dbReference type="ARBA" id="ARBA00022679"/>
    </source>
</evidence>
<name>W7TFI2_9STRA</name>
<protein>
    <submittedName>
        <fullName evidence="6">Phosphatidylinositol 4-kinase</fullName>
    </submittedName>
</protein>
<reference evidence="6 7" key="1">
    <citation type="journal article" date="2014" name="Mol. Plant">
        <title>Chromosome Scale Genome Assembly and Transcriptome Profiling of Nannochloropsis gaditana in Nitrogen Depletion.</title>
        <authorList>
            <person name="Corteggiani Carpinelli E."/>
            <person name="Telatin A."/>
            <person name="Vitulo N."/>
            <person name="Forcato C."/>
            <person name="D'Angelo M."/>
            <person name="Schiavon R."/>
            <person name="Vezzi A."/>
            <person name="Giacometti G.M."/>
            <person name="Morosinotto T."/>
            <person name="Valle G."/>
        </authorList>
    </citation>
    <scope>NUCLEOTIDE SEQUENCE [LARGE SCALE GENOMIC DNA]</scope>
    <source>
        <strain evidence="6 7">B-31</strain>
    </source>
</reference>
<feature type="domain" description="PI3K/PI4K catalytic" evidence="5">
    <location>
        <begin position="464"/>
        <end position="735"/>
    </location>
</feature>
<dbReference type="Gene3D" id="1.10.1070.11">
    <property type="entry name" value="Phosphatidylinositol 3-/4-kinase, catalytic domain"/>
    <property type="match status" value="1"/>
</dbReference>
<feature type="compositionally biased region" description="Basic residues" evidence="3">
    <location>
        <begin position="406"/>
        <end position="418"/>
    </location>
</feature>
<keyword evidence="7" id="KW-1185">Reference proteome</keyword>
<dbReference type="OrthoDB" id="10264149at2759"/>
<dbReference type="InterPro" id="IPR036940">
    <property type="entry name" value="PI3/4_kinase_cat_sf"/>
</dbReference>
<evidence type="ECO:0000256" key="4">
    <source>
        <dbReference type="SAM" id="SignalP"/>
    </source>
</evidence>
<dbReference type="Gene3D" id="3.30.1010.10">
    <property type="entry name" value="Phosphatidylinositol 3-kinase Catalytic Subunit, Chain A, domain 4"/>
    <property type="match status" value="1"/>
</dbReference>
<dbReference type="PANTHER" id="PTHR10048">
    <property type="entry name" value="PHOSPHATIDYLINOSITOL KINASE"/>
    <property type="match status" value="1"/>
</dbReference>
<feature type="compositionally biased region" description="Polar residues" evidence="3">
    <location>
        <begin position="234"/>
        <end position="246"/>
    </location>
</feature>
<organism evidence="6 7">
    <name type="scientific">Nannochloropsis gaditana</name>
    <dbReference type="NCBI Taxonomy" id="72520"/>
    <lineage>
        <taxon>Eukaryota</taxon>
        <taxon>Sar</taxon>
        <taxon>Stramenopiles</taxon>
        <taxon>Ochrophyta</taxon>
        <taxon>Eustigmatophyceae</taxon>
        <taxon>Eustigmatales</taxon>
        <taxon>Monodopsidaceae</taxon>
        <taxon>Nannochloropsis</taxon>
    </lineage>
</organism>
<dbReference type="Pfam" id="PF00454">
    <property type="entry name" value="PI3_PI4_kinase"/>
    <property type="match status" value="2"/>
</dbReference>
<dbReference type="Proteomes" id="UP000019335">
    <property type="component" value="Chromosome 10"/>
</dbReference>
<accession>W7TFI2</accession>
<dbReference type="GO" id="GO:0004430">
    <property type="term" value="F:1-phosphatidylinositol 4-kinase activity"/>
    <property type="evidence" value="ECO:0007669"/>
    <property type="project" value="TreeGrafter"/>
</dbReference>